<feature type="transmembrane region" description="Helical" evidence="1">
    <location>
        <begin position="145"/>
        <end position="163"/>
    </location>
</feature>
<feature type="transmembrane region" description="Helical" evidence="1">
    <location>
        <begin position="235"/>
        <end position="255"/>
    </location>
</feature>
<accession>A0ABN3WIM1</accession>
<evidence type="ECO:0000313" key="3">
    <source>
        <dbReference type="Proteomes" id="UP001501102"/>
    </source>
</evidence>
<organism evidence="2 3">
    <name type="scientific">Streptomyces thioluteus</name>
    <dbReference type="NCBI Taxonomy" id="66431"/>
    <lineage>
        <taxon>Bacteria</taxon>
        <taxon>Bacillati</taxon>
        <taxon>Actinomycetota</taxon>
        <taxon>Actinomycetes</taxon>
        <taxon>Kitasatosporales</taxon>
        <taxon>Streptomycetaceae</taxon>
        <taxon>Streptomyces</taxon>
    </lineage>
</organism>
<keyword evidence="1" id="KW-0472">Membrane</keyword>
<sequence>MSAAGGVFCPAGSCRVRALACGESAFLSGVRGCRFRTDMLWGLGGAAVCSSAVAVVDPLGPPGQLALALGMCAMVAGWLALREEALVRVQVLAVVLITSGVEVAATRWLGLWDYRLHNLPAYLPALHAVIFLAVLVVTRCLPNRRFLPGCALAGVGLWAAWQLLLSERADTVGVLWFLVLLALCRHRETATRVPAIVVVTVPHDIMATGTGMVAYRPHDVTGLMSIAAQPSAIVGGYALIYCLASLMAPPLLGLWRRYAPRPSAAS</sequence>
<gene>
    <name evidence="2" type="ORF">GCM10020221_12180</name>
</gene>
<feature type="transmembrane region" description="Helical" evidence="1">
    <location>
        <begin position="121"/>
        <end position="138"/>
    </location>
</feature>
<feature type="transmembrane region" description="Helical" evidence="1">
    <location>
        <begin position="88"/>
        <end position="109"/>
    </location>
</feature>
<proteinExistence type="predicted"/>
<feature type="transmembrane region" description="Helical" evidence="1">
    <location>
        <begin position="39"/>
        <end position="56"/>
    </location>
</feature>
<dbReference type="Proteomes" id="UP001501102">
    <property type="component" value="Unassembled WGS sequence"/>
</dbReference>
<name>A0ABN3WIM1_STRTU</name>
<keyword evidence="3" id="KW-1185">Reference proteome</keyword>
<reference evidence="2 3" key="1">
    <citation type="journal article" date="2019" name="Int. J. Syst. Evol. Microbiol.">
        <title>The Global Catalogue of Microorganisms (GCM) 10K type strain sequencing project: providing services to taxonomists for standard genome sequencing and annotation.</title>
        <authorList>
            <consortium name="The Broad Institute Genomics Platform"/>
            <consortium name="The Broad Institute Genome Sequencing Center for Infectious Disease"/>
            <person name="Wu L."/>
            <person name="Ma J."/>
        </authorList>
    </citation>
    <scope>NUCLEOTIDE SEQUENCE [LARGE SCALE GENOMIC DNA]</scope>
    <source>
        <strain evidence="2 3">JCM 4087</strain>
    </source>
</reference>
<keyword evidence="1" id="KW-1133">Transmembrane helix</keyword>
<evidence type="ECO:0000313" key="2">
    <source>
        <dbReference type="EMBL" id="GAA2917514.1"/>
    </source>
</evidence>
<evidence type="ECO:0008006" key="4">
    <source>
        <dbReference type="Google" id="ProtNLM"/>
    </source>
</evidence>
<comment type="caution">
    <text evidence="2">The sequence shown here is derived from an EMBL/GenBank/DDBJ whole genome shotgun (WGS) entry which is preliminary data.</text>
</comment>
<feature type="transmembrane region" description="Helical" evidence="1">
    <location>
        <begin position="62"/>
        <end position="81"/>
    </location>
</feature>
<evidence type="ECO:0000256" key="1">
    <source>
        <dbReference type="SAM" id="Phobius"/>
    </source>
</evidence>
<dbReference type="EMBL" id="BAAAXZ010000043">
    <property type="protein sequence ID" value="GAA2917514.1"/>
    <property type="molecule type" value="Genomic_DNA"/>
</dbReference>
<protein>
    <recommendedName>
        <fullName evidence="4">Integral membrane protein</fullName>
    </recommendedName>
</protein>
<keyword evidence="1" id="KW-0812">Transmembrane</keyword>